<protein>
    <submittedName>
        <fullName evidence="1">Uncharacterized protein</fullName>
    </submittedName>
</protein>
<organism evidence="1">
    <name type="scientific">Spironucleus salmonicida</name>
    <dbReference type="NCBI Taxonomy" id="348837"/>
    <lineage>
        <taxon>Eukaryota</taxon>
        <taxon>Metamonada</taxon>
        <taxon>Diplomonadida</taxon>
        <taxon>Hexamitidae</taxon>
        <taxon>Hexamitinae</taxon>
        <taxon>Spironucleus</taxon>
    </lineage>
</organism>
<dbReference type="Proteomes" id="UP000018208">
    <property type="component" value="Unassembled WGS sequence"/>
</dbReference>
<dbReference type="EMBL" id="AUWU02000005">
    <property type="protein sequence ID" value="KAH0572970.1"/>
    <property type="molecule type" value="Genomic_DNA"/>
</dbReference>
<dbReference type="VEuPathDB" id="GiardiaDB:SS50377_25085"/>
<evidence type="ECO:0000313" key="1">
    <source>
        <dbReference type="EMBL" id="EST42955.1"/>
    </source>
</evidence>
<dbReference type="AlphaFoldDB" id="V6LEL0"/>
<dbReference type="EMBL" id="KI546150">
    <property type="protein sequence ID" value="EST42955.1"/>
    <property type="molecule type" value="Genomic_DNA"/>
</dbReference>
<gene>
    <name evidence="1" type="ORF">SS50377_17404</name>
    <name evidence="2" type="ORF">SS50377_25085</name>
</gene>
<reference evidence="2" key="2">
    <citation type="submission" date="2020-12" db="EMBL/GenBank/DDBJ databases">
        <title>New Spironucleus salmonicida genome in near-complete chromosomes.</title>
        <authorList>
            <person name="Xu F."/>
            <person name="Kurt Z."/>
            <person name="Jimenez-Gonzalez A."/>
            <person name="Astvaldsson A."/>
            <person name="Andersson J.O."/>
            <person name="Svard S.G."/>
        </authorList>
    </citation>
    <scope>NUCLEOTIDE SEQUENCE</scope>
    <source>
        <strain evidence="2">ATCC 50377</strain>
    </source>
</reference>
<reference evidence="1 2" key="1">
    <citation type="journal article" date="2014" name="PLoS Genet.">
        <title>The Genome of Spironucleus salmonicida Highlights a Fish Pathogen Adapted to Fluctuating Environments.</title>
        <authorList>
            <person name="Xu F."/>
            <person name="Jerlstrom-Hultqvist J."/>
            <person name="Einarsson E."/>
            <person name="Astvaldsson A."/>
            <person name="Svard S.G."/>
            <person name="Andersson J.O."/>
        </authorList>
    </citation>
    <scope>NUCLEOTIDE SEQUENCE</scope>
    <source>
        <strain evidence="2">ATCC 50377</strain>
    </source>
</reference>
<evidence type="ECO:0000313" key="2">
    <source>
        <dbReference type="EMBL" id="KAH0572970.1"/>
    </source>
</evidence>
<accession>V6LEL0</accession>
<proteinExistence type="predicted"/>
<sequence>MSSPYLTDQKLITRQNKNFIPSIQPSKYTVSHTYSPSARPVCSQDFLKRMKQYAPILQKLSKQKAATGNQSADIVQLEREQSRLQILRLLQ</sequence>
<evidence type="ECO:0000313" key="3">
    <source>
        <dbReference type="Proteomes" id="UP000018208"/>
    </source>
</evidence>
<name>V6LEL0_9EUKA</name>
<keyword evidence="3" id="KW-1185">Reference proteome</keyword>